<dbReference type="PANTHER" id="PTHR10648">
    <property type="entry name" value="SERINE/THREONINE-PROTEIN PHOSPHATASE PP2A 65 KDA REGULATORY SUBUNIT"/>
    <property type="match status" value="1"/>
</dbReference>
<feature type="repeat" description="HEAT" evidence="2">
    <location>
        <begin position="532"/>
        <end position="570"/>
    </location>
</feature>
<feature type="region of interest" description="Disordered" evidence="3">
    <location>
        <begin position="420"/>
        <end position="446"/>
    </location>
</feature>
<gene>
    <name evidence="5" type="ORF">DICVIV_00269</name>
</gene>
<dbReference type="AlphaFoldDB" id="A0A0D8YBU3"/>
<feature type="signal peptide" evidence="4">
    <location>
        <begin position="1"/>
        <end position="25"/>
    </location>
</feature>
<protein>
    <submittedName>
        <fullName evidence="5">HEAT repeat protein</fullName>
    </submittedName>
</protein>
<dbReference type="Gene3D" id="1.25.10.10">
    <property type="entry name" value="Leucine-rich Repeat Variant"/>
    <property type="match status" value="2"/>
</dbReference>
<dbReference type="SUPFAM" id="SSF48371">
    <property type="entry name" value="ARM repeat"/>
    <property type="match status" value="1"/>
</dbReference>
<dbReference type="Proteomes" id="UP000053766">
    <property type="component" value="Unassembled WGS sequence"/>
</dbReference>
<keyword evidence="4" id="KW-0732">Signal</keyword>
<dbReference type="InterPro" id="IPR011989">
    <property type="entry name" value="ARM-like"/>
</dbReference>
<dbReference type="InterPro" id="IPR051023">
    <property type="entry name" value="PP2A_Regulatory_Subunit_A"/>
</dbReference>
<dbReference type="OrthoDB" id="340346at2759"/>
<evidence type="ECO:0000256" key="4">
    <source>
        <dbReference type="SAM" id="SignalP"/>
    </source>
</evidence>
<organism evidence="5 6">
    <name type="scientific">Dictyocaulus viviparus</name>
    <name type="common">Bovine lungworm</name>
    <dbReference type="NCBI Taxonomy" id="29172"/>
    <lineage>
        <taxon>Eukaryota</taxon>
        <taxon>Metazoa</taxon>
        <taxon>Ecdysozoa</taxon>
        <taxon>Nematoda</taxon>
        <taxon>Chromadorea</taxon>
        <taxon>Rhabditida</taxon>
        <taxon>Rhabditina</taxon>
        <taxon>Rhabditomorpha</taxon>
        <taxon>Strongyloidea</taxon>
        <taxon>Metastrongylidae</taxon>
        <taxon>Dictyocaulus</taxon>
    </lineage>
</organism>
<dbReference type="STRING" id="29172.A0A0D8YBU3"/>
<name>A0A0D8YBU3_DICVI</name>
<sequence>MLSTLRLSAFLAVLFVRDCVPDARFLYVIRNRAVFGLGVLLERGLIPQDALRSRIIPILFDLIESKGDAPGMEDRRVEIAAVLCRVVSSGMISDKRWLFDHFVVNYSRFLEHHVVHIRKAAVAILADLSRIFGQKFTELFIIPHLSCLCMDPNWGVRKAVCEVYVEVARHTSPDVRRAQLAQIFVKLLHDPSRWVWHTAFQELGPFIATFANSKLSGLKIMDGQVCKEDNHCDSENTTSETIDFENLPAGCYMPQSDAEVGTENNMDGSDSHDENRHVIGGLQHMLEKWSSGQKRNYTHSKTARFFESEDLRSSERISIAAKCNSWDDLSKLGIEDDDDGELDTTMPLSMNDTNNEYECACSTFAESSNHLENFTPASYWSDSYVAFADHDELVEFGSSESVPTAYSFLERRFDVLYVPPERSSPRRTRTSATNSESDDMCSLSPSSTNTYRSMGGQVDNGELLTDNGDVCCVSYYPVENDAVQNIVPQELLDNFMGMVLPSGVADSDINRHCAHNFPAVAYTLGRANWPQLRETYNKLANDDQLRVRVTIANSMHVMASIVGTRHTDDDLLPIFLAYREDAFEVRVGLLKHLYEFYKCLSPETRKEMIDALPQFMPMDHSLLNGNWRYRLEFAEQCYKLCEMYGVEEINKTMSAIALTLANDRVSEVRKEAISLLSLIIKRLVDHEWSYLTDLQSNRDSLSHTSLTELFVNDLVNGFANTQKWTRRQTFAYICQQVLMEGSLPWEQFRLFLLPHLLTMASDGVVNVRIAVCQALYFCNSSSHYPTATSDSNTLLTWDVHIALKQLLLDDDMDVSRAARRAMRQSIRDETVDISIRCTRIKEKENAYFQVVDNYEERDMSLCSDYTISET</sequence>
<evidence type="ECO:0000313" key="6">
    <source>
        <dbReference type="Proteomes" id="UP000053766"/>
    </source>
</evidence>
<dbReference type="InterPro" id="IPR016024">
    <property type="entry name" value="ARM-type_fold"/>
</dbReference>
<evidence type="ECO:0000313" key="5">
    <source>
        <dbReference type="EMBL" id="KJH53524.1"/>
    </source>
</evidence>
<evidence type="ECO:0000256" key="3">
    <source>
        <dbReference type="SAM" id="MobiDB-lite"/>
    </source>
</evidence>
<dbReference type="GO" id="GO:0005737">
    <property type="term" value="C:cytoplasm"/>
    <property type="evidence" value="ECO:0007669"/>
    <property type="project" value="TreeGrafter"/>
</dbReference>
<dbReference type="EMBL" id="KN716151">
    <property type="protein sequence ID" value="KJH53524.1"/>
    <property type="molecule type" value="Genomic_DNA"/>
</dbReference>
<dbReference type="GO" id="GO:0019888">
    <property type="term" value="F:protein phosphatase regulator activity"/>
    <property type="evidence" value="ECO:0007669"/>
    <property type="project" value="TreeGrafter"/>
</dbReference>
<feature type="chain" id="PRO_5002336550" evidence="4">
    <location>
        <begin position="26"/>
        <end position="870"/>
    </location>
</feature>
<evidence type="ECO:0000256" key="1">
    <source>
        <dbReference type="ARBA" id="ARBA00022737"/>
    </source>
</evidence>
<keyword evidence="6" id="KW-1185">Reference proteome</keyword>
<accession>A0A0D8YBU3</accession>
<keyword evidence="1" id="KW-0677">Repeat</keyword>
<evidence type="ECO:0000256" key="2">
    <source>
        <dbReference type="PROSITE-ProRule" id="PRU00103"/>
    </source>
</evidence>
<proteinExistence type="predicted"/>
<dbReference type="PROSITE" id="PS50077">
    <property type="entry name" value="HEAT_REPEAT"/>
    <property type="match status" value="1"/>
</dbReference>
<reference evidence="6" key="2">
    <citation type="journal article" date="2016" name="Sci. Rep.">
        <title>Dictyocaulus viviparus genome, variome and transcriptome elucidate lungworm biology and support future intervention.</title>
        <authorList>
            <person name="McNulty S.N."/>
            <person name="Strube C."/>
            <person name="Rosa B.A."/>
            <person name="Martin J.C."/>
            <person name="Tyagi R."/>
            <person name="Choi Y.J."/>
            <person name="Wang Q."/>
            <person name="Hallsworth Pepin K."/>
            <person name="Zhang X."/>
            <person name="Ozersky P."/>
            <person name="Wilson R.K."/>
            <person name="Sternberg P.W."/>
            <person name="Gasser R.B."/>
            <person name="Mitreva M."/>
        </authorList>
    </citation>
    <scope>NUCLEOTIDE SEQUENCE [LARGE SCALE GENOMIC DNA]</scope>
    <source>
        <strain evidence="6">HannoverDv2000</strain>
    </source>
</reference>
<dbReference type="InterPro" id="IPR021133">
    <property type="entry name" value="HEAT_type_2"/>
</dbReference>
<dbReference type="PANTHER" id="PTHR10648:SF1">
    <property type="entry name" value="SERINE_THREONINE-PROTEIN PHOSPHATASE 4 REGULATORY SUBUNIT 1"/>
    <property type="match status" value="1"/>
</dbReference>
<reference evidence="5 6" key="1">
    <citation type="submission" date="2013-11" db="EMBL/GenBank/DDBJ databases">
        <title>Draft genome of the bovine lungworm Dictyocaulus viviparus.</title>
        <authorList>
            <person name="Mitreva M."/>
        </authorList>
    </citation>
    <scope>NUCLEOTIDE SEQUENCE [LARGE SCALE GENOMIC DNA]</scope>
    <source>
        <strain evidence="5 6">HannoverDv2000</strain>
    </source>
</reference>